<dbReference type="AlphaFoldDB" id="A0A7E4VFT4"/>
<organism evidence="1 2">
    <name type="scientific">Panagrellus redivivus</name>
    <name type="common">Microworm</name>
    <dbReference type="NCBI Taxonomy" id="6233"/>
    <lineage>
        <taxon>Eukaryota</taxon>
        <taxon>Metazoa</taxon>
        <taxon>Ecdysozoa</taxon>
        <taxon>Nematoda</taxon>
        <taxon>Chromadorea</taxon>
        <taxon>Rhabditida</taxon>
        <taxon>Tylenchina</taxon>
        <taxon>Panagrolaimomorpha</taxon>
        <taxon>Panagrolaimoidea</taxon>
        <taxon>Panagrolaimidae</taxon>
        <taxon>Panagrellus</taxon>
    </lineage>
</organism>
<dbReference type="WBParaSite" id="Pan_g19701.t1">
    <property type="protein sequence ID" value="Pan_g19701.t1"/>
    <property type="gene ID" value="Pan_g19701"/>
</dbReference>
<accession>A0A7E4VFT4</accession>
<evidence type="ECO:0000313" key="2">
    <source>
        <dbReference type="WBParaSite" id="Pan_g19701.t1"/>
    </source>
</evidence>
<name>A0A7E4VFT4_PANRE</name>
<evidence type="ECO:0000313" key="1">
    <source>
        <dbReference type="Proteomes" id="UP000492821"/>
    </source>
</evidence>
<protein>
    <submittedName>
        <fullName evidence="2">Magnesium transporter</fullName>
    </submittedName>
</protein>
<proteinExistence type="predicted"/>
<dbReference type="Proteomes" id="UP000492821">
    <property type="component" value="Unassembled WGS sequence"/>
</dbReference>
<reference evidence="2" key="2">
    <citation type="submission" date="2020-10" db="UniProtKB">
        <authorList>
            <consortium name="WormBaseParasite"/>
        </authorList>
    </citation>
    <scope>IDENTIFICATION</scope>
</reference>
<sequence length="166" mass="18752">MTTVTPNLPETVMIRTLDNQVMEVTGKLIDESQVANWMYETHRNTGATGAMFLPVQSAHLRHALEALALCDLDTPHVLFDRDEREAFTQANQPVMDYFHSQPNEAMVGIHSVMDVLSMPRLGDLWIVYFLDLTHQISPEELRELIIMYNLTFDFAPQFAAGTADAA</sequence>
<reference evidence="1" key="1">
    <citation type="journal article" date="2013" name="Genetics">
        <title>The draft genome and transcriptome of Panagrellus redivivus are shaped by the harsh demands of a free-living lifestyle.</title>
        <authorList>
            <person name="Srinivasan J."/>
            <person name="Dillman A.R."/>
            <person name="Macchietto M.G."/>
            <person name="Heikkinen L."/>
            <person name="Lakso M."/>
            <person name="Fracchia K.M."/>
            <person name="Antoshechkin I."/>
            <person name="Mortazavi A."/>
            <person name="Wong G."/>
            <person name="Sternberg P.W."/>
        </authorList>
    </citation>
    <scope>NUCLEOTIDE SEQUENCE [LARGE SCALE GENOMIC DNA]</scope>
    <source>
        <strain evidence="1">MT8872</strain>
    </source>
</reference>
<keyword evidence="1" id="KW-1185">Reference proteome</keyword>